<keyword evidence="7" id="KW-0808">Transferase</keyword>
<comment type="similarity">
    <text evidence="3 14">Belongs to the ALG10 glucosyltransferase family.</text>
</comment>
<keyword evidence="11 14" id="KW-0472">Membrane</keyword>
<feature type="transmembrane region" description="Helical" evidence="14">
    <location>
        <begin position="118"/>
        <end position="136"/>
    </location>
</feature>
<evidence type="ECO:0000313" key="15">
    <source>
        <dbReference type="EMBL" id="KAG9327202.1"/>
    </source>
</evidence>
<protein>
    <recommendedName>
        <fullName evidence="5 14">Dol-P-Glc:Glc(2)Man(9)GlcNAc(2)-PP-Dol alpha-1,2-glucosyltransferase</fullName>
        <ecNumber evidence="4 14">2.4.1.256</ecNumber>
    </recommendedName>
</protein>
<evidence type="ECO:0000256" key="13">
    <source>
        <dbReference type="ARBA" id="ARBA00048064"/>
    </source>
</evidence>
<evidence type="ECO:0000256" key="14">
    <source>
        <dbReference type="PIRNR" id="PIRNR028810"/>
    </source>
</evidence>
<feature type="transmembrane region" description="Helical" evidence="14">
    <location>
        <begin position="303"/>
        <end position="329"/>
    </location>
</feature>
<dbReference type="GO" id="GO:0005789">
    <property type="term" value="C:endoplasmic reticulum membrane"/>
    <property type="evidence" value="ECO:0007669"/>
    <property type="project" value="UniProtKB-SubCell"/>
</dbReference>
<comment type="function">
    <text evidence="12">Dol-P-Glc:Glc(2)Man(9)GlcNAc(2)-PP-Dol alpha-1,2-glucosyltransferase that operates in the biosynthetic pathway of dolichol-linked oligosaccharides, the glycan precursors employed in protein asparagine (N)-glycosylation. The assembly of dolichol-linked oligosaccharides begins on the cytosolic side of the endoplasmic reticulum membrane and finishes in its lumen. The sequential addition of sugars to dolichol pyrophosphate produces dolichol-linked oligosaccharides containing fourteen sugars, including two GlcNAcs, nine mannoses and three glucoses. Once assembled, the oligosaccharide is transferred from the lipid to nascent proteins by oligosaccharyltransferases. In the lumen of the endoplasmic reticulum, adds the third and last glucose residue from dolichyl phosphate glucose (Dol-P-Glc) onto the lipid-linked oligosaccharide intermediate Glc(2)Man(9)GlcNAc(2)-PP-Dol to produce Glc(3)Man(9)GlcNAc(2)-PP-Dol.</text>
</comment>
<feature type="transmembrane region" description="Helical" evidence="14">
    <location>
        <begin position="7"/>
        <end position="25"/>
    </location>
</feature>
<evidence type="ECO:0000256" key="3">
    <source>
        <dbReference type="ARBA" id="ARBA00010600"/>
    </source>
</evidence>
<evidence type="ECO:0000256" key="8">
    <source>
        <dbReference type="ARBA" id="ARBA00022692"/>
    </source>
</evidence>
<evidence type="ECO:0000256" key="6">
    <source>
        <dbReference type="ARBA" id="ARBA00022676"/>
    </source>
</evidence>
<dbReference type="EC" id="2.4.1.256" evidence="4 14"/>
<feature type="transmembrane region" description="Helical" evidence="14">
    <location>
        <begin position="350"/>
        <end position="367"/>
    </location>
</feature>
<evidence type="ECO:0000256" key="1">
    <source>
        <dbReference type="ARBA" id="ARBA00004477"/>
    </source>
</evidence>
<comment type="caution">
    <text evidence="14">Lacks conserved residue(s) required for the propagation of feature annotation.</text>
</comment>
<evidence type="ECO:0000256" key="5">
    <source>
        <dbReference type="ARBA" id="ARBA00018512"/>
    </source>
</evidence>
<keyword evidence="10 14" id="KW-1133">Transmembrane helix</keyword>
<keyword evidence="9" id="KW-0256">Endoplasmic reticulum</keyword>
<comment type="caution">
    <text evidence="15">The sequence shown here is derived from an EMBL/GenBank/DDBJ whole genome shotgun (WGS) entry which is preliminary data.</text>
</comment>
<accession>A0A9P8D2C6</accession>
<organism evidence="15 16">
    <name type="scientific">Mortierella alpina</name>
    <name type="common">Oleaginous fungus</name>
    <name type="synonym">Mortierella renispora</name>
    <dbReference type="NCBI Taxonomy" id="64518"/>
    <lineage>
        <taxon>Eukaryota</taxon>
        <taxon>Fungi</taxon>
        <taxon>Fungi incertae sedis</taxon>
        <taxon>Mucoromycota</taxon>
        <taxon>Mortierellomycotina</taxon>
        <taxon>Mortierellomycetes</taxon>
        <taxon>Mortierellales</taxon>
        <taxon>Mortierellaceae</taxon>
        <taxon>Mortierella</taxon>
    </lineage>
</organism>
<dbReference type="GO" id="GO:0106073">
    <property type="term" value="F:dolichyl pyrophosphate Glc2Man9GlcNAc2 alpha-1,2-glucosyltransferase activity"/>
    <property type="evidence" value="ECO:0007669"/>
    <property type="project" value="UniProtKB-UniRule"/>
</dbReference>
<dbReference type="EMBL" id="JAIFTL010000008">
    <property type="protein sequence ID" value="KAG9327202.1"/>
    <property type="molecule type" value="Genomic_DNA"/>
</dbReference>
<evidence type="ECO:0000313" key="16">
    <source>
        <dbReference type="Proteomes" id="UP000717515"/>
    </source>
</evidence>
<feature type="transmembrane region" description="Helical" evidence="14">
    <location>
        <begin position="414"/>
        <end position="436"/>
    </location>
</feature>
<evidence type="ECO:0000256" key="2">
    <source>
        <dbReference type="ARBA" id="ARBA00004922"/>
    </source>
</evidence>
<dbReference type="AlphaFoldDB" id="A0A9P8D2C6"/>
<reference evidence="15" key="1">
    <citation type="submission" date="2021-07" db="EMBL/GenBank/DDBJ databases">
        <title>Draft genome of Mortierella alpina, strain LL118, isolated from an aspen leaf litter sample.</title>
        <authorList>
            <person name="Yang S."/>
            <person name="Vinatzer B.A."/>
        </authorList>
    </citation>
    <scope>NUCLEOTIDE SEQUENCE</scope>
    <source>
        <strain evidence="15">LL118</strain>
    </source>
</reference>
<dbReference type="PIRSF" id="PIRSF028810">
    <property type="entry name" value="Alpha1_2_glucosyltferase_Alg10"/>
    <property type="match status" value="1"/>
</dbReference>
<name>A0A9P8D2C6_MORAP</name>
<proteinExistence type="inferred from homology"/>
<dbReference type="PANTHER" id="PTHR12989:SF10">
    <property type="entry name" value="DOL-P-GLC:GLC(2)MAN(9)GLCNAC(2)-PP-DOL ALPHA-1,2-GLUCOSYLTRANSFERASE-RELATED"/>
    <property type="match status" value="1"/>
</dbReference>
<dbReference type="InterPro" id="IPR016900">
    <property type="entry name" value="Alg10"/>
</dbReference>
<comment type="pathway">
    <text evidence="2">Protein modification; protein glycosylation.</text>
</comment>
<evidence type="ECO:0000256" key="7">
    <source>
        <dbReference type="ARBA" id="ARBA00022679"/>
    </source>
</evidence>
<feature type="transmembrane region" description="Helical" evidence="14">
    <location>
        <begin position="89"/>
        <end position="106"/>
    </location>
</feature>
<feature type="transmembrane region" description="Helical" evidence="14">
    <location>
        <begin position="229"/>
        <end position="249"/>
    </location>
</feature>
<keyword evidence="6 14" id="KW-0328">Glycosyltransferase</keyword>
<evidence type="ECO:0000256" key="10">
    <source>
        <dbReference type="ARBA" id="ARBA00022989"/>
    </source>
</evidence>
<evidence type="ECO:0000256" key="9">
    <source>
        <dbReference type="ARBA" id="ARBA00022824"/>
    </source>
</evidence>
<comment type="subcellular location">
    <subcellularLocation>
        <location evidence="1">Endoplasmic reticulum membrane</location>
        <topology evidence="1">Multi-pass membrane protein</topology>
    </subcellularLocation>
</comment>
<dbReference type="PANTHER" id="PTHR12989">
    <property type="entry name" value="ALPHA-1,2-GLUCOSYLTRANSFERASE ALG10"/>
    <property type="match status" value="1"/>
</dbReference>
<evidence type="ECO:0000256" key="11">
    <source>
        <dbReference type="ARBA" id="ARBA00023136"/>
    </source>
</evidence>
<dbReference type="Proteomes" id="UP000717515">
    <property type="component" value="Unassembled WGS sequence"/>
</dbReference>
<evidence type="ECO:0000256" key="4">
    <source>
        <dbReference type="ARBA" id="ARBA00011967"/>
    </source>
</evidence>
<comment type="catalytic activity">
    <reaction evidence="13">
        <text>an alpha-D-Glc-(1-&gt;3)-alpha-D-Glc-(1-&gt;3)-alpha-D-Man-(1-&gt;2)-alpha-D-Man-(1-&gt;2)-alpha-D-Man-(1-&gt;3)-[alpha-D-Man-(1-&gt;2)-alpha-D-Man-(1-&gt;3)-[alpha-D-Man-(1-&gt;2)-alpha-D-Man-(1-&gt;6)]-alpha-D-Man-(1-&gt;6)]-beta-D-Man-(1-&gt;4)-beta-D-GlcNAc-(1-&gt;4)-alpha-D-GlcNAc-diphospho-di-trans,poly-cis-dolichol + a di-trans,poly-cis-dolichyl beta-D-glucosyl phosphate = a alpha-D-Glc-(1-&gt;2)-alpha-D-Glc-(1-&gt;3)-alpha-D-Glc-(1-&gt;3)-alpha-D-Man-(1-&gt;2)-alpha-D-Man-(1-&gt;2)-alpha-D-Man-(1-&gt;3)-[alpha-D-Man-(1-&gt;2)-alpha-D-Man-(1-&gt;3)-[alpha-D-Man-(1-&gt;2)-alpha-D-Man-(1-&gt;6)]-alpha-D-Man-(1-&gt;6)]-beta-D-Man-(1-&gt;4)-beta-D-GlcNAc-(1-&gt;4)-alpha-D-GlcNAc-diphospho-di-trans,poly-cis-dolichol + a di-trans,poly-cis-dolichyl phosphate + H(+)</text>
        <dbReference type="Rhea" id="RHEA:29543"/>
        <dbReference type="Rhea" id="RHEA-COMP:19498"/>
        <dbReference type="Rhea" id="RHEA-COMP:19502"/>
        <dbReference type="Rhea" id="RHEA-COMP:19512"/>
        <dbReference type="Rhea" id="RHEA-COMP:19522"/>
        <dbReference type="ChEBI" id="CHEBI:15378"/>
        <dbReference type="ChEBI" id="CHEBI:57525"/>
        <dbReference type="ChEBI" id="CHEBI:57683"/>
        <dbReference type="ChEBI" id="CHEBI:132522"/>
        <dbReference type="ChEBI" id="CHEBI:132523"/>
        <dbReference type="EC" id="2.4.1.256"/>
    </reaction>
    <physiologicalReaction direction="left-to-right" evidence="13">
        <dbReference type="Rhea" id="RHEA:29544"/>
    </physiologicalReaction>
</comment>
<keyword evidence="8 14" id="KW-0812">Transmembrane</keyword>
<feature type="transmembrane region" description="Helical" evidence="14">
    <location>
        <begin position="270"/>
        <end position="291"/>
    </location>
</feature>
<gene>
    <name evidence="15" type="ORF">KVV02_000918</name>
</gene>
<sequence>MARVLTPSILVGMHLLSMLTIATIWNTVEPHPYMDEIFHIPQAQRYCNGDYWTWDQKLTTPPGLYVISNILLAAQRPLCSTTLLRLTNLIYPCILLFTVAALLKELHPHLTRQERFRTAAVIVCFPVLWFFNFLYYTDGGSAAFVLLSWLAARRRYHFVSAVTSAIAVTFRQTNIIWSLYILGTSLLDLATTHERRSFDPRAYFTASPLQLFRAVNGFIRMLLSKPLTVITMAMPNLGLLAGFVAFVKWNGGIVLGDKSNHTPVTHVVQLFYFAVFSAGMSVFAILGGVPLARLLKRPSFRSWVVIIAIAAIMAACVNKFTYVHPFLLADNRHYTFYICKLVLRNQTMRYALMPIYMASAYFCWQAIATEQTLLWVMIYAVATALTLIPSPLIEFRYFITPYLIYRIAMRQSRGVWLVLEFLLYSAVNAFTVWMFLNKPFRWSHEEGVQRFMW</sequence>
<dbReference type="GO" id="GO:0006488">
    <property type="term" value="P:dolichol-linked oligosaccharide biosynthetic process"/>
    <property type="evidence" value="ECO:0007669"/>
    <property type="project" value="UniProtKB-UniRule"/>
</dbReference>
<feature type="transmembrane region" description="Helical" evidence="14">
    <location>
        <begin position="373"/>
        <end position="393"/>
    </location>
</feature>
<dbReference type="Pfam" id="PF04922">
    <property type="entry name" value="DIE2_ALG10"/>
    <property type="match status" value="1"/>
</dbReference>
<evidence type="ECO:0000256" key="12">
    <source>
        <dbReference type="ARBA" id="ARBA00044727"/>
    </source>
</evidence>